<sequence>MAKFPVPAAVVRFAAVLLFAATLGACAARPEGGSLLPNAIEAPGAVTQEIFVATTRQRADSEALMFNGERRSLDEDVSDLDFARVAVSLPPNHVAGNIEWARRLPGDPSKEFVTRSRSYVDSADAFRDQLRQAVAAKPKGKRQVLVFVHGFNTKFDEGVYRLAQIATDTGFEGVPVLFTWASRGGVLEYVYDRDSSTVARDGLEETLRAAAASGAESVVLFAHSMGNWVAIEALRQAKIAGTPDFGGKLGDVILASPDIDVDVFKAQMRRYGQPKRPFLMFTARDDRALLVSALIAGDRPRVGGYTNDSEIAELGVIVVDLTNVDSGDNLNHAKFTLVGAGFAERLQARLAAGDALEEEQGTTLGDRVGQLGRGLGNTVGATAGIIITTPLAILSAPIELLGP</sequence>
<organism evidence="2 3">
    <name type="scientific">Methylobrevis albus</name>
    <dbReference type="NCBI Taxonomy" id="2793297"/>
    <lineage>
        <taxon>Bacteria</taxon>
        <taxon>Pseudomonadati</taxon>
        <taxon>Pseudomonadota</taxon>
        <taxon>Alphaproteobacteria</taxon>
        <taxon>Hyphomicrobiales</taxon>
        <taxon>Pleomorphomonadaceae</taxon>
        <taxon>Methylobrevis</taxon>
    </lineage>
</organism>
<comment type="caution">
    <text evidence="2">The sequence shown here is derived from an EMBL/GenBank/DDBJ whole genome shotgun (WGS) entry which is preliminary data.</text>
</comment>
<keyword evidence="1" id="KW-0732">Signal</keyword>
<feature type="chain" id="PRO_5037603223" evidence="1">
    <location>
        <begin position="28"/>
        <end position="403"/>
    </location>
</feature>
<dbReference type="AlphaFoldDB" id="A0A931I3E7"/>
<dbReference type="RefSeq" id="WP_197311614.1">
    <property type="nucleotide sequence ID" value="NZ_JADZLT010000050.1"/>
</dbReference>
<keyword evidence="3" id="KW-1185">Reference proteome</keyword>
<dbReference type="SUPFAM" id="SSF53474">
    <property type="entry name" value="alpha/beta-Hydrolases"/>
    <property type="match status" value="1"/>
</dbReference>
<name>A0A931I3E7_9HYPH</name>
<dbReference type="PANTHER" id="PTHR36513:SF1">
    <property type="entry name" value="TRANSMEMBRANE PROTEIN"/>
    <property type="match status" value="1"/>
</dbReference>
<dbReference type="InterPro" id="IPR014586">
    <property type="entry name" value="UCP033909"/>
</dbReference>
<evidence type="ECO:0000313" key="2">
    <source>
        <dbReference type="EMBL" id="MBH0238550.1"/>
    </source>
</evidence>
<dbReference type="Proteomes" id="UP000631694">
    <property type="component" value="Unassembled WGS sequence"/>
</dbReference>
<feature type="signal peptide" evidence="1">
    <location>
        <begin position="1"/>
        <end position="27"/>
    </location>
</feature>
<dbReference type="EMBL" id="JADZLT010000050">
    <property type="protein sequence ID" value="MBH0238550.1"/>
    <property type="molecule type" value="Genomic_DNA"/>
</dbReference>
<proteinExistence type="predicted"/>
<gene>
    <name evidence="2" type="ORF">I5731_12010</name>
</gene>
<keyword evidence="2" id="KW-0378">Hydrolase</keyword>
<dbReference type="PROSITE" id="PS51257">
    <property type="entry name" value="PROKAR_LIPOPROTEIN"/>
    <property type="match status" value="1"/>
</dbReference>
<dbReference type="Pfam" id="PF05990">
    <property type="entry name" value="DUF900"/>
    <property type="match status" value="1"/>
</dbReference>
<evidence type="ECO:0000256" key="1">
    <source>
        <dbReference type="SAM" id="SignalP"/>
    </source>
</evidence>
<dbReference type="InterPro" id="IPR029058">
    <property type="entry name" value="AB_hydrolase_fold"/>
</dbReference>
<dbReference type="PIRSF" id="PIRSF033909">
    <property type="entry name" value="UCP033909"/>
    <property type="match status" value="1"/>
</dbReference>
<evidence type="ECO:0000313" key="3">
    <source>
        <dbReference type="Proteomes" id="UP000631694"/>
    </source>
</evidence>
<dbReference type="InterPro" id="IPR010297">
    <property type="entry name" value="DUF900_hydrolase"/>
</dbReference>
<dbReference type="PANTHER" id="PTHR36513">
    <property type="entry name" value="ABC TRANSMEMBRANE TYPE-1 DOMAIN-CONTAINING PROTEIN"/>
    <property type="match status" value="1"/>
</dbReference>
<dbReference type="Gene3D" id="3.40.50.1820">
    <property type="entry name" value="alpha/beta hydrolase"/>
    <property type="match status" value="1"/>
</dbReference>
<dbReference type="GO" id="GO:0016787">
    <property type="term" value="F:hydrolase activity"/>
    <property type="evidence" value="ECO:0007669"/>
    <property type="project" value="UniProtKB-KW"/>
</dbReference>
<accession>A0A931I3E7</accession>
<reference evidence="2" key="1">
    <citation type="submission" date="2020-12" db="EMBL/GenBank/DDBJ databases">
        <title>Methylobrevis albus sp. nov., isolated from fresh water lack sediment.</title>
        <authorList>
            <person name="Zou Q."/>
        </authorList>
    </citation>
    <scope>NUCLEOTIDE SEQUENCE</scope>
    <source>
        <strain evidence="2">L22</strain>
    </source>
</reference>
<protein>
    <submittedName>
        <fullName evidence="2">Alpha/beta fold hydrolase</fullName>
    </submittedName>
</protein>